<name>A0ABV9M6R4_9BACL</name>
<dbReference type="Gene3D" id="3.60.15.10">
    <property type="entry name" value="Ribonuclease Z/Hydroxyacylglutathione hydrolase-like"/>
    <property type="match status" value="1"/>
</dbReference>
<dbReference type="Pfam" id="PF00753">
    <property type="entry name" value="Lactamase_B"/>
    <property type="match status" value="1"/>
</dbReference>
<dbReference type="InterPro" id="IPR050662">
    <property type="entry name" value="Sec-metab_biosynth-thioest"/>
</dbReference>
<feature type="domain" description="Metallo-beta-lactamase" evidence="1">
    <location>
        <begin position="32"/>
        <end position="239"/>
    </location>
</feature>
<dbReference type="InterPro" id="IPR001279">
    <property type="entry name" value="Metallo-B-lactamas"/>
</dbReference>
<dbReference type="PANTHER" id="PTHR23131:SF4">
    <property type="entry name" value="METALLO-BETA-LACTAMASE SUPERFAMILY POTEIN"/>
    <property type="match status" value="1"/>
</dbReference>
<dbReference type="CDD" id="cd07725">
    <property type="entry name" value="TTHA1429-like_MBL-fold"/>
    <property type="match status" value="1"/>
</dbReference>
<dbReference type="Pfam" id="PF21221">
    <property type="entry name" value="B_lactamase-like_C"/>
    <property type="match status" value="1"/>
</dbReference>
<accession>A0ABV9M6R4</accession>
<dbReference type="SMART" id="SM00849">
    <property type="entry name" value="Lactamase_B"/>
    <property type="match status" value="1"/>
</dbReference>
<reference evidence="3" key="1">
    <citation type="journal article" date="2019" name="Int. J. Syst. Evol. Microbiol.">
        <title>The Global Catalogue of Microorganisms (GCM) 10K type strain sequencing project: providing services to taxonomists for standard genome sequencing and annotation.</title>
        <authorList>
            <consortium name="The Broad Institute Genomics Platform"/>
            <consortium name="The Broad Institute Genome Sequencing Center for Infectious Disease"/>
            <person name="Wu L."/>
            <person name="Ma J."/>
        </authorList>
    </citation>
    <scope>NUCLEOTIDE SEQUENCE [LARGE SCALE GENOMIC DNA]</scope>
    <source>
        <strain evidence="3">CGMCC 1.12151</strain>
    </source>
</reference>
<dbReference type="InterPro" id="IPR036866">
    <property type="entry name" value="RibonucZ/Hydroxyglut_hydro"/>
</dbReference>
<dbReference type="InterPro" id="IPR048933">
    <property type="entry name" value="B_lactamase-like_C"/>
</dbReference>
<proteinExistence type="predicted"/>
<dbReference type="Gene3D" id="1.10.10.10">
    <property type="entry name" value="Winged helix-like DNA-binding domain superfamily/Winged helix DNA-binding domain"/>
    <property type="match status" value="1"/>
</dbReference>
<gene>
    <name evidence="2" type="ORF">ACFO5U_01520</name>
</gene>
<dbReference type="EMBL" id="JBHSGL010000002">
    <property type="protein sequence ID" value="MFC4711517.1"/>
    <property type="molecule type" value="Genomic_DNA"/>
</dbReference>
<evidence type="ECO:0000313" key="2">
    <source>
        <dbReference type="EMBL" id="MFC4711517.1"/>
    </source>
</evidence>
<sequence>MTNALEKAQAQSVLDELGVRLVRHKLPFRLNHVNCFLAEGDAGWTIIDTGLNNDATRELWDHEIGDNRVTHILLTHYHPDHFGYAGSLQQKTGARVSMSKTDATAGVKSWDNEFLQQLPGYYRAAGIPQAAAQEMADNTRDFQPLIFPLPEVNHYFEEGETVRIGHFDYEVLFVPGHSDGMVCFYQREKNVLLSADHILPRITPNISYWFHGDPNPLLTYMTSLKKVRKLDARWVIPSHGSPFQGANRRIDELLAHHEERLEATWQMLEQPLTIFEVRERLFDRPLTVHEMRFAVGETLAHLEYLRADGRCTRTQDKGRWIYKKAEKDVTE</sequence>
<evidence type="ECO:0000313" key="3">
    <source>
        <dbReference type="Proteomes" id="UP001595932"/>
    </source>
</evidence>
<evidence type="ECO:0000259" key="1">
    <source>
        <dbReference type="SMART" id="SM00849"/>
    </source>
</evidence>
<dbReference type="RefSeq" id="WP_377276058.1">
    <property type="nucleotide sequence ID" value="NZ_JBHSGL010000002.1"/>
</dbReference>
<dbReference type="PANTHER" id="PTHR23131">
    <property type="entry name" value="ENDORIBONUCLEASE LACTB2"/>
    <property type="match status" value="1"/>
</dbReference>
<protein>
    <submittedName>
        <fullName evidence="2">MBL fold metallo-hydrolase</fullName>
    </submittedName>
</protein>
<keyword evidence="3" id="KW-1185">Reference proteome</keyword>
<comment type="caution">
    <text evidence="2">The sequence shown here is derived from an EMBL/GenBank/DDBJ whole genome shotgun (WGS) entry which is preliminary data.</text>
</comment>
<dbReference type="SUPFAM" id="SSF56281">
    <property type="entry name" value="Metallo-hydrolase/oxidoreductase"/>
    <property type="match status" value="1"/>
</dbReference>
<organism evidence="2 3">
    <name type="scientific">Planococcus dechangensis</name>
    <dbReference type="NCBI Taxonomy" id="1176255"/>
    <lineage>
        <taxon>Bacteria</taxon>
        <taxon>Bacillati</taxon>
        <taxon>Bacillota</taxon>
        <taxon>Bacilli</taxon>
        <taxon>Bacillales</taxon>
        <taxon>Caryophanaceae</taxon>
        <taxon>Planococcus</taxon>
    </lineage>
</organism>
<dbReference type="Proteomes" id="UP001595932">
    <property type="component" value="Unassembled WGS sequence"/>
</dbReference>
<dbReference type="InterPro" id="IPR036388">
    <property type="entry name" value="WH-like_DNA-bd_sf"/>
</dbReference>